<comment type="caution">
    <text evidence="2">The sequence shown here is derived from an EMBL/GenBank/DDBJ whole genome shotgun (WGS) entry which is preliminary data.</text>
</comment>
<gene>
    <name evidence="2" type="ORF">BCR32DRAFT_69793</name>
</gene>
<evidence type="ECO:0000313" key="2">
    <source>
        <dbReference type="EMBL" id="ORX76850.1"/>
    </source>
</evidence>
<reference evidence="2 3" key="1">
    <citation type="submission" date="2016-08" db="EMBL/GenBank/DDBJ databases">
        <title>A Parts List for Fungal Cellulosomes Revealed by Comparative Genomics.</title>
        <authorList>
            <consortium name="DOE Joint Genome Institute"/>
            <person name="Haitjema C.H."/>
            <person name="Gilmore S.P."/>
            <person name="Henske J.K."/>
            <person name="Solomon K.V."/>
            <person name="De Groot R."/>
            <person name="Kuo A."/>
            <person name="Mondo S.J."/>
            <person name="Salamov A.A."/>
            <person name="Labutti K."/>
            <person name="Zhao Z."/>
            <person name="Chiniquy J."/>
            <person name="Barry K."/>
            <person name="Brewer H.M."/>
            <person name="Purvine S.O."/>
            <person name="Wright A.T."/>
            <person name="Boxma B."/>
            <person name="Van Alen T."/>
            <person name="Hackstein J.H."/>
            <person name="Baker S.E."/>
            <person name="Grigoriev I.V."/>
            <person name="O'Malley M.A."/>
        </authorList>
    </citation>
    <scope>NUCLEOTIDE SEQUENCE [LARGE SCALE GENOMIC DNA]</scope>
    <source>
        <strain evidence="2 3">S4</strain>
    </source>
</reference>
<protein>
    <submittedName>
        <fullName evidence="2">Uncharacterized protein</fullName>
    </submittedName>
</protein>
<proteinExistence type="predicted"/>
<name>A0A1Y1WTH5_9FUNG</name>
<dbReference type="Proteomes" id="UP000193944">
    <property type="component" value="Unassembled WGS sequence"/>
</dbReference>
<keyword evidence="3" id="KW-1185">Reference proteome</keyword>
<evidence type="ECO:0000256" key="1">
    <source>
        <dbReference type="SAM" id="Coils"/>
    </source>
</evidence>
<dbReference type="STRING" id="1754192.A0A1Y1WTH5"/>
<dbReference type="AlphaFoldDB" id="A0A1Y1WTH5"/>
<keyword evidence="1" id="KW-0175">Coiled coil</keyword>
<reference evidence="2 3" key="2">
    <citation type="submission" date="2016-08" db="EMBL/GenBank/DDBJ databases">
        <title>Pervasive Adenine N6-methylation of Active Genes in Fungi.</title>
        <authorList>
            <consortium name="DOE Joint Genome Institute"/>
            <person name="Mondo S.J."/>
            <person name="Dannebaum R.O."/>
            <person name="Kuo R.C."/>
            <person name="Labutti K."/>
            <person name="Haridas S."/>
            <person name="Kuo A."/>
            <person name="Salamov A."/>
            <person name="Ahrendt S.R."/>
            <person name="Lipzen A."/>
            <person name="Sullivan W."/>
            <person name="Andreopoulos W.B."/>
            <person name="Clum A."/>
            <person name="Lindquist E."/>
            <person name="Daum C."/>
            <person name="Ramamoorthy G.K."/>
            <person name="Gryganskyi A."/>
            <person name="Culley D."/>
            <person name="Magnuson J.K."/>
            <person name="James T.Y."/>
            <person name="O'Malley M.A."/>
            <person name="Stajich J.E."/>
            <person name="Spatafora J.W."/>
            <person name="Visel A."/>
            <person name="Grigoriev I.V."/>
        </authorList>
    </citation>
    <scope>NUCLEOTIDE SEQUENCE [LARGE SCALE GENOMIC DNA]</scope>
    <source>
        <strain evidence="2 3">S4</strain>
    </source>
</reference>
<sequence>MHNINKVIKVLNSISGSYESSMDIAKEYFELLNLDPEEFMKKIEDNGQGPFTYEQLKFLLDLMNSEYLNKDQIYQKLEKEKQIQLARSLSNINVENEFSSIQNEKRNIDEIQNKYFEYIEKLKMLCTDSN</sequence>
<dbReference type="EMBL" id="MCFG01000275">
    <property type="protein sequence ID" value="ORX76850.1"/>
    <property type="molecule type" value="Genomic_DNA"/>
</dbReference>
<organism evidence="2 3">
    <name type="scientific">Anaeromyces robustus</name>
    <dbReference type="NCBI Taxonomy" id="1754192"/>
    <lineage>
        <taxon>Eukaryota</taxon>
        <taxon>Fungi</taxon>
        <taxon>Fungi incertae sedis</taxon>
        <taxon>Chytridiomycota</taxon>
        <taxon>Chytridiomycota incertae sedis</taxon>
        <taxon>Neocallimastigomycetes</taxon>
        <taxon>Neocallimastigales</taxon>
        <taxon>Neocallimastigaceae</taxon>
        <taxon>Anaeromyces</taxon>
    </lineage>
</organism>
<dbReference type="OrthoDB" id="272977at2759"/>
<accession>A0A1Y1WTH5</accession>
<evidence type="ECO:0000313" key="3">
    <source>
        <dbReference type="Proteomes" id="UP000193944"/>
    </source>
</evidence>
<feature type="coiled-coil region" evidence="1">
    <location>
        <begin position="94"/>
        <end position="121"/>
    </location>
</feature>